<dbReference type="EMBL" id="HBUE01093912">
    <property type="protein sequence ID" value="CAG6482651.1"/>
    <property type="molecule type" value="Transcribed_RNA"/>
</dbReference>
<reference evidence="1" key="1">
    <citation type="submission" date="2021-05" db="EMBL/GenBank/DDBJ databases">
        <authorList>
            <person name="Alioto T."/>
            <person name="Alioto T."/>
            <person name="Gomez Garrido J."/>
        </authorList>
    </citation>
    <scope>NUCLEOTIDE SEQUENCE</scope>
</reference>
<evidence type="ECO:0000313" key="1">
    <source>
        <dbReference type="EMBL" id="CAG6513886.1"/>
    </source>
</evidence>
<organism evidence="1">
    <name type="scientific">Culex pipiens</name>
    <name type="common">House mosquito</name>
    <dbReference type="NCBI Taxonomy" id="7175"/>
    <lineage>
        <taxon>Eukaryota</taxon>
        <taxon>Metazoa</taxon>
        <taxon>Ecdysozoa</taxon>
        <taxon>Arthropoda</taxon>
        <taxon>Hexapoda</taxon>
        <taxon>Insecta</taxon>
        <taxon>Pterygota</taxon>
        <taxon>Neoptera</taxon>
        <taxon>Endopterygota</taxon>
        <taxon>Diptera</taxon>
        <taxon>Nematocera</taxon>
        <taxon>Culicoidea</taxon>
        <taxon>Culicidae</taxon>
        <taxon>Culicinae</taxon>
        <taxon>Culicini</taxon>
        <taxon>Culex</taxon>
        <taxon>Culex</taxon>
    </lineage>
</organism>
<sequence length="186" mass="21238">MRVRPQQTSHHRRRTPTQIDPLQPVRVRNILPKALPHFVTIPRDQHLAQVQMFRPVLVQRPRQPGPIVDMRVLHPNRAPQPRMVRHLVPHPTDAARPQQLLHLQILERLLQHVVPDRHVRKEVGRKQPVLLEASGQRGRPCRHASIIRPDRGQIGGDEAAAAVPVVALANVVHRLGRVGFPDLVVW</sequence>
<accession>A0A8D8DLU3</accession>
<dbReference type="AlphaFoldDB" id="A0A8D8DLU3"/>
<protein>
    <submittedName>
        <fullName evidence="1">(northern house mosquito) hypothetical protein</fullName>
    </submittedName>
</protein>
<proteinExistence type="predicted"/>
<dbReference type="EMBL" id="HBUE01274093">
    <property type="protein sequence ID" value="CAG6565367.1"/>
    <property type="molecule type" value="Transcribed_RNA"/>
</dbReference>
<dbReference type="EMBL" id="HBUE01168725">
    <property type="protein sequence ID" value="CAG6513886.1"/>
    <property type="molecule type" value="Transcribed_RNA"/>
</dbReference>
<dbReference type="EMBL" id="HBUE01093910">
    <property type="protein sequence ID" value="CAG6482648.1"/>
    <property type="molecule type" value="Transcribed_RNA"/>
</dbReference>
<name>A0A8D8DLU3_CULPI</name>